<dbReference type="Pfam" id="PF23725">
    <property type="entry name" value="Dredd_N"/>
    <property type="match status" value="1"/>
</dbReference>
<evidence type="ECO:0000259" key="1">
    <source>
        <dbReference type="Pfam" id="PF23724"/>
    </source>
</evidence>
<proteinExistence type="predicted"/>
<dbReference type="EMBL" id="OU963899">
    <property type="protein sequence ID" value="CAH0406335.1"/>
    <property type="molecule type" value="Genomic_DNA"/>
</dbReference>
<evidence type="ECO:0000313" key="4">
    <source>
        <dbReference type="Proteomes" id="UP001153292"/>
    </source>
</evidence>
<reference evidence="3" key="1">
    <citation type="submission" date="2021-12" db="EMBL/GenBank/DDBJ databases">
        <authorList>
            <person name="King R."/>
        </authorList>
    </citation>
    <scope>NUCLEOTIDE SEQUENCE</scope>
</reference>
<organism evidence="3 4">
    <name type="scientific">Chilo suppressalis</name>
    <name type="common">Asiatic rice borer moth</name>
    <dbReference type="NCBI Taxonomy" id="168631"/>
    <lineage>
        <taxon>Eukaryota</taxon>
        <taxon>Metazoa</taxon>
        <taxon>Ecdysozoa</taxon>
        <taxon>Arthropoda</taxon>
        <taxon>Hexapoda</taxon>
        <taxon>Insecta</taxon>
        <taxon>Pterygota</taxon>
        <taxon>Neoptera</taxon>
        <taxon>Endopterygota</taxon>
        <taxon>Lepidoptera</taxon>
        <taxon>Glossata</taxon>
        <taxon>Ditrysia</taxon>
        <taxon>Pyraloidea</taxon>
        <taxon>Crambidae</taxon>
        <taxon>Crambinae</taxon>
        <taxon>Chilo</taxon>
    </lineage>
</organism>
<dbReference type="InterPro" id="IPR056259">
    <property type="entry name" value="Dredd_N"/>
</dbReference>
<feature type="domain" description="Caspase-8 N-terminal" evidence="2">
    <location>
        <begin position="13"/>
        <end position="111"/>
    </location>
</feature>
<protein>
    <submittedName>
        <fullName evidence="3">Uncharacterized protein</fullName>
    </submittedName>
</protein>
<sequence length="273" mass="32052">MQRNITLEMQVENISLETVLMVQKDFDASEVISIIFLLDENHGRALENLIAFQRMSKTGSYSANILLDWAIEASERLTWKWEFVDALLTCQILSVIKKIGVSIPALKNHLLSSQRRYVHPIKKHIFKICENIDSIIYLKLIKILREDYKIILTDHENCEILFLQLMYKKFFTISLGNYSNVDDSVDKIVNVLDQIQTLRELSTEMKYLFAINNIDRKNESYTQKSNFEHRENREKTYEEQELGADDFDDTYKLLNQLTLEDLNSHFKADNGKK</sequence>
<dbReference type="Pfam" id="PF23724">
    <property type="entry name" value="Dredd_2nd"/>
    <property type="match status" value="1"/>
</dbReference>
<evidence type="ECO:0000259" key="2">
    <source>
        <dbReference type="Pfam" id="PF23725"/>
    </source>
</evidence>
<name>A0ABN8BFU7_CHISP</name>
<dbReference type="InterPro" id="IPR056260">
    <property type="entry name" value="Dredd_2nd"/>
</dbReference>
<evidence type="ECO:0000313" key="3">
    <source>
        <dbReference type="EMBL" id="CAH0406335.1"/>
    </source>
</evidence>
<feature type="domain" description="Caspase-8 second" evidence="1">
    <location>
        <begin position="117"/>
        <end position="192"/>
    </location>
</feature>
<keyword evidence="4" id="KW-1185">Reference proteome</keyword>
<accession>A0ABN8BFU7</accession>
<gene>
    <name evidence="3" type="ORF">CHILSU_LOCUS9709</name>
</gene>
<dbReference type="Proteomes" id="UP001153292">
    <property type="component" value="Chromosome 6"/>
</dbReference>